<comment type="caution">
    <text evidence="2">The sequence shown here is derived from an EMBL/GenBank/DDBJ whole genome shotgun (WGS) entry which is preliminary data.</text>
</comment>
<reference evidence="2" key="1">
    <citation type="submission" date="2023-08" db="EMBL/GenBank/DDBJ databases">
        <title>Reference Genome Resource for the Citrus Pathogen Phytophthora citrophthora.</title>
        <authorList>
            <person name="Moller H."/>
            <person name="Coetzee B."/>
            <person name="Rose L.J."/>
            <person name="Van Niekerk J.M."/>
        </authorList>
    </citation>
    <scope>NUCLEOTIDE SEQUENCE</scope>
    <source>
        <strain evidence="2">STE-U-9442</strain>
    </source>
</reference>
<accession>A0AAD9GZQ5</accession>
<feature type="region of interest" description="Disordered" evidence="1">
    <location>
        <begin position="22"/>
        <end position="95"/>
    </location>
</feature>
<dbReference type="AlphaFoldDB" id="A0AAD9GZQ5"/>
<name>A0AAD9GZQ5_9STRA</name>
<evidence type="ECO:0000313" key="3">
    <source>
        <dbReference type="Proteomes" id="UP001259832"/>
    </source>
</evidence>
<evidence type="ECO:0000256" key="1">
    <source>
        <dbReference type="SAM" id="MobiDB-lite"/>
    </source>
</evidence>
<keyword evidence="3" id="KW-1185">Reference proteome</keyword>
<evidence type="ECO:0000313" key="2">
    <source>
        <dbReference type="EMBL" id="KAK1947832.1"/>
    </source>
</evidence>
<feature type="compositionally biased region" description="Acidic residues" evidence="1">
    <location>
        <begin position="69"/>
        <end position="84"/>
    </location>
</feature>
<proteinExistence type="predicted"/>
<dbReference type="Proteomes" id="UP001259832">
    <property type="component" value="Unassembled WGS sequence"/>
</dbReference>
<protein>
    <submittedName>
        <fullName evidence="2">Uncharacterized protein</fullName>
    </submittedName>
</protein>
<organism evidence="2 3">
    <name type="scientific">Phytophthora citrophthora</name>
    <dbReference type="NCBI Taxonomy" id="4793"/>
    <lineage>
        <taxon>Eukaryota</taxon>
        <taxon>Sar</taxon>
        <taxon>Stramenopiles</taxon>
        <taxon>Oomycota</taxon>
        <taxon>Peronosporomycetes</taxon>
        <taxon>Peronosporales</taxon>
        <taxon>Peronosporaceae</taxon>
        <taxon>Phytophthora</taxon>
    </lineage>
</organism>
<dbReference type="EMBL" id="JASMQC010000001">
    <property type="protein sequence ID" value="KAK1947832.1"/>
    <property type="molecule type" value="Genomic_DNA"/>
</dbReference>
<feature type="compositionally biased region" description="Basic and acidic residues" evidence="1">
    <location>
        <begin position="39"/>
        <end position="68"/>
    </location>
</feature>
<gene>
    <name evidence="2" type="ORF">P3T76_000122</name>
</gene>
<sequence length="95" mass="10630">MVLKLTEWIAMMKNFATTAPLKAQSKDQEPQQQLVTNVKDSDVKSAKAAEDTKFEAKAEAKAGAKEVNGEEETDYDDDFDDDTDEVRKARRKTSS</sequence>